<organism evidence="2 3">
    <name type="scientific">Mycobacterium kansasii 662</name>
    <dbReference type="NCBI Taxonomy" id="1299326"/>
    <lineage>
        <taxon>Bacteria</taxon>
        <taxon>Bacillati</taxon>
        <taxon>Actinomycetota</taxon>
        <taxon>Actinomycetes</taxon>
        <taxon>Mycobacteriales</taxon>
        <taxon>Mycobacteriaceae</taxon>
        <taxon>Mycobacterium</taxon>
    </lineage>
</organism>
<comment type="caution">
    <text evidence="2">The sequence shown here is derived from an EMBL/GenBank/DDBJ whole genome shotgun (WGS) entry which is preliminary data.</text>
</comment>
<name>X7XPV2_MYCKA</name>
<dbReference type="PATRIC" id="fig|1299326.3.peg.6603"/>
<gene>
    <name evidence="2" type="ORF">I545_6879</name>
</gene>
<reference evidence="2 3" key="1">
    <citation type="submission" date="2013-12" db="EMBL/GenBank/DDBJ databases">
        <authorList>
            <person name="Brown-Elliot B."/>
            <person name="Wallace R."/>
            <person name="Lenaerts A."/>
            <person name="Ordway D."/>
            <person name="DeGroote M.A."/>
            <person name="Parker T."/>
            <person name="Sizemore C."/>
            <person name="Tallon L.J."/>
            <person name="Sadzewicz L.K."/>
            <person name="Sengamalay N."/>
            <person name="Fraser C.M."/>
            <person name="Hine E."/>
            <person name="Shefchek K.A."/>
            <person name="Das S.P."/>
            <person name="Tettelin H."/>
        </authorList>
    </citation>
    <scope>NUCLEOTIDE SEQUENCE [LARGE SCALE GENOMIC DNA]</scope>
    <source>
        <strain evidence="2 3">662</strain>
    </source>
</reference>
<evidence type="ECO:0000313" key="3">
    <source>
        <dbReference type="Proteomes" id="UP000020561"/>
    </source>
</evidence>
<dbReference type="EMBL" id="JAOA01000037">
    <property type="protein sequence ID" value="ETZ96828.1"/>
    <property type="molecule type" value="Genomic_DNA"/>
</dbReference>
<evidence type="ECO:0000256" key="1">
    <source>
        <dbReference type="SAM" id="MobiDB-lite"/>
    </source>
</evidence>
<accession>X7XPV2</accession>
<feature type="region of interest" description="Disordered" evidence="1">
    <location>
        <begin position="1"/>
        <end position="47"/>
    </location>
</feature>
<keyword evidence="2" id="KW-0347">Helicase</keyword>
<protein>
    <submittedName>
        <fullName evidence="2">Putative helicase helY domain protein</fullName>
    </submittedName>
</protein>
<dbReference type="AlphaFoldDB" id="X7XPV2"/>
<proteinExistence type="predicted"/>
<dbReference type="Proteomes" id="UP000020561">
    <property type="component" value="Unassembled WGS sequence"/>
</dbReference>
<sequence length="132" mass="14732">MLTENRWAGRISSADYSGGAPRSDPMALPKRIEYRQPRVRGSSVGATVGPRACPRRLIVAARNARVRNPDLESLREQLRRHPCHPRWRCRGSGSPGGALPAHRTATTRSCRERFAAATNSLARTFDRNRRAC</sequence>
<evidence type="ECO:0000313" key="2">
    <source>
        <dbReference type="EMBL" id="ETZ96828.1"/>
    </source>
</evidence>
<keyword evidence="2" id="KW-0067">ATP-binding</keyword>
<dbReference type="GO" id="GO:0004386">
    <property type="term" value="F:helicase activity"/>
    <property type="evidence" value="ECO:0007669"/>
    <property type="project" value="UniProtKB-KW"/>
</dbReference>
<keyword evidence="2" id="KW-0547">Nucleotide-binding</keyword>
<keyword evidence="2" id="KW-0378">Hydrolase</keyword>